<name>A0ABQ5NDB8_9CLOT</name>
<gene>
    <name evidence="1" type="ORF">bsdE14_43300</name>
</gene>
<evidence type="ECO:0000313" key="2">
    <source>
        <dbReference type="Proteomes" id="UP001208567"/>
    </source>
</evidence>
<organism evidence="1 2">
    <name type="scientific">Clostridium omnivorum</name>
    <dbReference type="NCBI Taxonomy" id="1604902"/>
    <lineage>
        <taxon>Bacteria</taxon>
        <taxon>Bacillati</taxon>
        <taxon>Bacillota</taxon>
        <taxon>Clostridia</taxon>
        <taxon>Eubacteriales</taxon>
        <taxon>Clostridiaceae</taxon>
        <taxon>Clostridium</taxon>
    </lineage>
</organism>
<sequence>MSLTQTQIENVQIDYGIVYTNYGETDAAKLGPSRGGGEFSVDVKIRDIEYDGANGKTKGMQAVEELNASLKVTILDTSIKTLALAMPYATLAGDGSTTPYSLTCKSTDLGVLQDTSYLKNATMFCKTIKGDYRKITLYNALHEGKFDLKAKPKGEGEIELELNAHWDALDDTKDLYKIETIASITA</sequence>
<dbReference type="RefSeq" id="WP_264852382.1">
    <property type="nucleotide sequence ID" value="NZ_BRXR01000002.1"/>
</dbReference>
<evidence type="ECO:0008006" key="3">
    <source>
        <dbReference type="Google" id="ProtNLM"/>
    </source>
</evidence>
<accession>A0ABQ5NDB8</accession>
<dbReference type="EMBL" id="BRXR01000002">
    <property type="protein sequence ID" value="GLC32920.1"/>
    <property type="molecule type" value="Genomic_DNA"/>
</dbReference>
<comment type="caution">
    <text evidence="1">The sequence shown here is derived from an EMBL/GenBank/DDBJ whole genome shotgun (WGS) entry which is preliminary data.</text>
</comment>
<reference evidence="1 2" key="1">
    <citation type="journal article" date="2024" name="Int. J. Syst. Evol. Microbiol.">
        <title>Clostridium omnivorum sp. nov., isolated from anoxic soil under the treatment of reductive soil disinfestation.</title>
        <authorList>
            <person name="Ueki A."/>
            <person name="Tonouchi A."/>
            <person name="Kaku N."/>
            <person name="Honma S."/>
            <person name="Ueki K."/>
        </authorList>
    </citation>
    <scope>NUCLEOTIDE SEQUENCE [LARGE SCALE GENOMIC DNA]</scope>
    <source>
        <strain evidence="1 2">E14</strain>
    </source>
</reference>
<evidence type="ECO:0000313" key="1">
    <source>
        <dbReference type="EMBL" id="GLC32920.1"/>
    </source>
</evidence>
<keyword evidence="2" id="KW-1185">Reference proteome</keyword>
<protein>
    <recommendedName>
        <fullName evidence="3">Phage tail protein</fullName>
    </recommendedName>
</protein>
<proteinExistence type="predicted"/>
<dbReference type="Proteomes" id="UP001208567">
    <property type="component" value="Unassembled WGS sequence"/>
</dbReference>